<evidence type="ECO:0000259" key="2">
    <source>
        <dbReference type="PROSITE" id="PS50304"/>
    </source>
</evidence>
<evidence type="ECO:0000313" key="3">
    <source>
        <dbReference type="EMBL" id="OXA40115.1"/>
    </source>
</evidence>
<comment type="caution">
    <text evidence="3">The sequence shown here is derived from an EMBL/GenBank/DDBJ whole genome shotgun (WGS) entry which is preliminary data.</text>
</comment>
<dbReference type="Pfam" id="PF00567">
    <property type="entry name" value="TUDOR"/>
    <property type="match status" value="2"/>
</dbReference>
<sequence length="957" mass="107414">MLGKRDQPPAKVCPPSEEVVSPDAPTFKARPVPRYIRPVNNTRYWSTKDWEESGAGAAFPSPAPPPPPEPSSPRDTSQDDWGWLDPVEIPPYVYSPQWHRDLPHLLTNPPKNPIDPVTMWKIDLSSPSDDEEEYYLRGGDVSGVPATKPPSALLTSRRPNYPNLKPIKKFVGELPNPLMDRNIWAPDRHAKNNTEAFKRKEMIERILANGEDLKPDDGVGIPYDYSKYPERWDRRRGLDLTSFIPPLPSDDEVREARRKKAEEERRLKIGRGEEVDKEDDEEEEEEEDEDGEEGDVDGEGETDNADVGEGVVETDNADVGEGVVETDNVDVGDDDVVETENIDKQDDNAEEKVVVESNDDAKLNSDDDPKEDIEPPPCNADLDLKLDSARYEKENQVKPGFEEEPCPKLSPDVPFPAKLLGFIDRGYCLVEFRDQATIAQYKLLQESIFSLFGSNEGEDSLNCVDFSIPRDSISENMLVCAKWPRADGAIVRARIIKIKDDKGVALCKDMDSWEYDDVPFDQLFHIPPMFMDAPFLMHRCRLKGIEFFCYGNILKELAPLLPSLHSKVTITSYHTAADGIPVVGMDVKIRECLNPLLASKGSTITLSRLFSDAIAGFTRLPNKFVKGSVIKWCHVSHVGATGGHAAISLQSALAQRLTNIGPNPPRIKTSKEFNSTLKEGSLIRRMSDFEHAYFNLCQNIFLAHYYDDKAFYRVKVDERNYKMGSKMIRVLYIDFGNTETIPVADLIPCELVSPLLGRIPAQSFPCRLNGIIGIRDVDVFFEHLTIYRTQQAVVSGFQDPGATAVVDIYTLVKTEAAAPTGKNGVPIETREDWIYANKYLVDKGIATARPEGIVQHVTSSGSPCLKSVLLMKDIPLDENTTKYHSKCLVVGQRMRFYSTCRIEVEDGQRYAYVSIKKMAPRKKIMPDIPNTISEEDAEVTDDDSGGEFDPAKYNEEE</sequence>
<dbReference type="SUPFAM" id="SSF63748">
    <property type="entry name" value="Tudor/PWWP/MBT"/>
    <property type="match status" value="2"/>
</dbReference>
<feature type="region of interest" description="Disordered" evidence="1">
    <location>
        <begin position="240"/>
        <end position="381"/>
    </location>
</feature>
<proteinExistence type="predicted"/>
<feature type="compositionally biased region" description="Pro residues" evidence="1">
    <location>
        <begin position="61"/>
        <end position="71"/>
    </location>
</feature>
<name>A0A226D3H0_FOLCA</name>
<keyword evidence="4" id="KW-1185">Reference proteome</keyword>
<reference evidence="3 4" key="1">
    <citation type="submission" date="2015-12" db="EMBL/GenBank/DDBJ databases">
        <title>The genome of Folsomia candida.</title>
        <authorList>
            <person name="Faddeeva A."/>
            <person name="Derks M.F."/>
            <person name="Anvar Y."/>
            <person name="Smit S."/>
            <person name="Van Straalen N."/>
            <person name="Roelofs D."/>
        </authorList>
    </citation>
    <scope>NUCLEOTIDE SEQUENCE [LARGE SCALE GENOMIC DNA]</scope>
    <source>
        <strain evidence="3 4">VU population</strain>
        <tissue evidence="3">Whole body</tissue>
    </source>
</reference>
<dbReference type="OrthoDB" id="10052065at2759"/>
<organism evidence="3 4">
    <name type="scientific">Folsomia candida</name>
    <name type="common">Springtail</name>
    <dbReference type="NCBI Taxonomy" id="158441"/>
    <lineage>
        <taxon>Eukaryota</taxon>
        <taxon>Metazoa</taxon>
        <taxon>Ecdysozoa</taxon>
        <taxon>Arthropoda</taxon>
        <taxon>Hexapoda</taxon>
        <taxon>Collembola</taxon>
        <taxon>Entomobryomorpha</taxon>
        <taxon>Isotomoidea</taxon>
        <taxon>Isotomidae</taxon>
        <taxon>Proisotominae</taxon>
        <taxon>Folsomia</taxon>
    </lineage>
</organism>
<dbReference type="CDD" id="cd20379">
    <property type="entry name" value="Tudor_dTUD-like"/>
    <property type="match status" value="1"/>
</dbReference>
<feature type="compositionally biased region" description="Basic and acidic residues" evidence="1">
    <location>
        <begin position="341"/>
        <end position="367"/>
    </location>
</feature>
<feature type="region of interest" description="Disordered" evidence="1">
    <location>
        <begin position="47"/>
        <end position="84"/>
    </location>
</feature>
<feature type="region of interest" description="Disordered" evidence="1">
    <location>
        <begin position="1"/>
        <end position="29"/>
    </location>
</feature>
<feature type="compositionally biased region" description="Acidic residues" evidence="1">
    <location>
        <begin position="933"/>
        <end position="946"/>
    </location>
</feature>
<accession>A0A226D3H0</accession>
<feature type="compositionally biased region" description="Basic and acidic residues" evidence="1">
    <location>
        <begin position="260"/>
        <end position="274"/>
    </location>
</feature>
<dbReference type="AlphaFoldDB" id="A0A226D3H0"/>
<feature type="compositionally biased region" description="Acidic residues" evidence="1">
    <location>
        <begin position="275"/>
        <end position="306"/>
    </location>
</feature>
<dbReference type="Gene3D" id="2.30.30.140">
    <property type="match status" value="2"/>
</dbReference>
<protein>
    <submittedName>
        <fullName evidence="3">Replicase polyprotein 1a</fullName>
    </submittedName>
</protein>
<dbReference type="SMART" id="SM00333">
    <property type="entry name" value="TUDOR"/>
    <property type="match status" value="2"/>
</dbReference>
<dbReference type="PANTHER" id="PTHR22948:SF76">
    <property type="entry name" value="FI20010P1-RELATED"/>
    <property type="match status" value="1"/>
</dbReference>
<dbReference type="InterPro" id="IPR050621">
    <property type="entry name" value="Tudor_domain_containing"/>
</dbReference>
<feature type="domain" description="Tudor" evidence="2">
    <location>
        <begin position="690"/>
        <end position="756"/>
    </location>
</feature>
<feature type="region of interest" description="Disordered" evidence="1">
    <location>
        <begin position="131"/>
        <end position="160"/>
    </location>
</feature>
<feature type="compositionally biased region" description="Acidic residues" evidence="1">
    <location>
        <begin position="327"/>
        <end position="340"/>
    </location>
</feature>
<gene>
    <name evidence="3" type="ORF">Fcan01_25122</name>
</gene>
<dbReference type="InterPro" id="IPR002999">
    <property type="entry name" value="Tudor"/>
</dbReference>
<dbReference type="PANTHER" id="PTHR22948">
    <property type="entry name" value="TUDOR DOMAIN CONTAINING PROTEIN"/>
    <property type="match status" value="1"/>
</dbReference>
<evidence type="ECO:0000313" key="4">
    <source>
        <dbReference type="Proteomes" id="UP000198287"/>
    </source>
</evidence>
<feature type="region of interest" description="Disordered" evidence="1">
    <location>
        <begin position="926"/>
        <end position="957"/>
    </location>
</feature>
<evidence type="ECO:0000256" key="1">
    <source>
        <dbReference type="SAM" id="MobiDB-lite"/>
    </source>
</evidence>
<dbReference type="Proteomes" id="UP000198287">
    <property type="component" value="Unassembled WGS sequence"/>
</dbReference>
<dbReference type="PROSITE" id="PS50304">
    <property type="entry name" value="TUDOR"/>
    <property type="match status" value="1"/>
</dbReference>
<dbReference type="EMBL" id="LNIX01000035">
    <property type="protein sequence ID" value="OXA40115.1"/>
    <property type="molecule type" value="Genomic_DNA"/>
</dbReference>